<dbReference type="Gene3D" id="3.60.15.10">
    <property type="entry name" value="Ribonuclease Z/Hydroxyacylglutathione hydrolase-like"/>
    <property type="match status" value="1"/>
</dbReference>
<evidence type="ECO:0000256" key="1">
    <source>
        <dbReference type="SAM" id="MobiDB-lite"/>
    </source>
</evidence>
<accession>A0A2A8D8X6</accession>
<feature type="region of interest" description="Disordered" evidence="1">
    <location>
        <begin position="275"/>
        <end position="297"/>
    </location>
</feature>
<dbReference type="InterPro" id="IPR036866">
    <property type="entry name" value="RibonucZ/Hydroxyglut_hydro"/>
</dbReference>
<sequence>MATTIELADGVYRIATDNYCLNTGLILGLEKALVIDTGAGPRQATEIYDEVRRITRMPLVVVNTHAHPERYFGNDVFAAMGTEEFWSHPRAARAIKKYGDRQRLYVETLEPEMAHHQGAATDIVVPNHLVAQSGEGITFTPVDLGERSATLIYLGPGHTEGDILVGIDDVLFTGGLLERGTDPSFEDSFPDRWVETLGALLELDRYRVYVPGCGDPVERDFVERFQETMKKAIYAIRHSTIDPNDASTTAAMYHLPYAPGPTRFLLDRMAQLDGTEVPTDSSETTGYTGPITIGSLH</sequence>
<dbReference type="Pfam" id="PF00753">
    <property type="entry name" value="Lactamase_B"/>
    <property type="match status" value="1"/>
</dbReference>
<dbReference type="SMART" id="SM00849">
    <property type="entry name" value="Lactamase_B"/>
    <property type="match status" value="1"/>
</dbReference>
<keyword evidence="4" id="KW-1185">Reference proteome</keyword>
<reference evidence="3" key="1">
    <citation type="submission" date="2017-10" db="EMBL/GenBank/DDBJ databases">
        <title>Kefir isolates.</title>
        <authorList>
            <person name="Kim Y."/>
            <person name="Blasche S."/>
        </authorList>
    </citation>
    <scope>NUCLEOTIDE SEQUENCE [LARGE SCALE GENOMIC DNA]</scope>
    <source>
        <strain evidence="3">OG2-2</strain>
    </source>
</reference>
<organism evidence="3 4">
    <name type="scientific">Rothia dentocariosa</name>
    <dbReference type="NCBI Taxonomy" id="2047"/>
    <lineage>
        <taxon>Bacteria</taxon>
        <taxon>Bacillati</taxon>
        <taxon>Actinomycetota</taxon>
        <taxon>Actinomycetes</taxon>
        <taxon>Micrococcales</taxon>
        <taxon>Micrococcaceae</taxon>
        <taxon>Rothia</taxon>
    </lineage>
</organism>
<gene>
    <name evidence="3" type="ORF">CRM92_04925</name>
</gene>
<comment type="caution">
    <text evidence="3">The sequence shown here is derived from an EMBL/GenBank/DDBJ whole genome shotgun (WGS) entry which is preliminary data.</text>
</comment>
<dbReference type="SUPFAM" id="SSF56281">
    <property type="entry name" value="Metallo-hydrolase/oxidoreductase"/>
    <property type="match status" value="1"/>
</dbReference>
<keyword evidence="3" id="KW-0378">Hydrolase</keyword>
<dbReference type="EMBL" id="PDEV01000001">
    <property type="protein sequence ID" value="PEN17350.1"/>
    <property type="molecule type" value="Genomic_DNA"/>
</dbReference>
<dbReference type="PANTHER" id="PTHR42951:SF4">
    <property type="entry name" value="ACYL-COENZYME A THIOESTERASE MBLAC2"/>
    <property type="match status" value="1"/>
</dbReference>
<dbReference type="GO" id="GO:0016787">
    <property type="term" value="F:hydrolase activity"/>
    <property type="evidence" value="ECO:0007669"/>
    <property type="project" value="UniProtKB-KW"/>
</dbReference>
<feature type="compositionally biased region" description="Polar residues" evidence="1">
    <location>
        <begin position="278"/>
        <end position="287"/>
    </location>
</feature>
<dbReference type="AlphaFoldDB" id="A0A2A8D8X6"/>
<protein>
    <submittedName>
        <fullName evidence="3">MBL fold metallo-hydrolase</fullName>
    </submittedName>
</protein>
<feature type="domain" description="Metallo-beta-lactamase" evidence="2">
    <location>
        <begin position="20"/>
        <end position="213"/>
    </location>
</feature>
<evidence type="ECO:0000313" key="4">
    <source>
        <dbReference type="Proteomes" id="UP000219947"/>
    </source>
</evidence>
<name>A0A2A8D8X6_9MICC</name>
<evidence type="ECO:0000313" key="3">
    <source>
        <dbReference type="EMBL" id="PEN17350.1"/>
    </source>
</evidence>
<dbReference type="CDD" id="cd16282">
    <property type="entry name" value="metallo-hydrolase-like_MBL-fold"/>
    <property type="match status" value="1"/>
</dbReference>
<proteinExistence type="predicted"/>
<dbReference type="InterPro" id="IPR001279">
    <property type="entry name" value="Metallo-B-lactamas"/>
</dbReference>
<dbReference type="RefSeq" id="WP_098042486.1">
    <property type="nucleotide sequence ID" value="NZ_CAKARO010000017.1"/>
</dbReference>
<dbReference type="Proteomes" id="UP000219947">
    <property type="component" value="Unassembled WGS sequence"/>
</dbReference>
<dbReference type="InterPro" id="IPR050855">
    <property type="entry name" value="NDM-1-like"/>
</dbReference>
<dbReference type="PANTHER" id="PTHR42951">
    <property type="entry name" value="METALLO-BETA-LACTAMASE DOMAIN-CONTAINING"/>
    <property type="match status" value="1"/>
</dbReference>
<evidence type="ECO:0000259" key="2">
    <source>
        <dbReference type="SMART" id="SM00849"/>
    </source>
</evidence>